<dbReference type="RefSeq" id="WP_117357017.1">
    <property type="nucleotide sequence ID" value="NZ_QURH01000175.1"/>
</dbReference>
<name>A0A372JPT2_9ACTN</name>
<evidence type="ECO:0000313" key="2">
    <source>
        <dbReference type="EMBL" id="RFU41969.1"/>
    </source>
</evidence>
<dbReference type="OrthoDB" id="3830785at2"/>
<sequence length="131" mass="14227">MSGLNRWVPRLIIATAVLHFAWAFLQPNAWDDIVRDGFAAAVADPDAPGHWNREASVWFLIAGALLFVLGTMTRLAVRLTGRVPAQVGWFLLATGVPLCVLYFPVTGSWALLVLGVLALAATYRTEPSPGR</sequence>
<protein>
    <submittedName>
        <fullName evidence="2">Uncharacterized protein</fullName>
    </submittedName>
</protein>
<evidence type="ECO:0000313" key="3">
    <source>
        <dbReference type="Proteomes" id="UP000261811"/>
    </source>
</evidence>
<dbReference type="Pfam" id="PF20064">
    <property type="entry name" value="DUF6463"/>
    <property type="match status" value="1"/>
</dbReference>
<proteinExistence type="predicted"/>
<dbReference type="InterPro" id="IPR045590">
    <property type="entry name" value="DUF6463"/>
</dbReference>
<feature type="transmembrane region" description="Helical" evidence="1">
    <location>
        <begin position="7"/>
        <end position="25"/>
    </location>
</feature>
<organism evidence="2 3">
    <name type="scientific">Actinomadura logoneensis</name>
    <dbReference type="NCBI Taxonomy" id="2293572"/>
    <lineage>
        <taxon>Bacteria</taxon>
        <taxon>Bacillati</taxon>
        <taxon>Actinomycetota</taxon>
        <taxon>Actinomycetes</taxon>
        <taxon>Streptosporangiales</taxon>
        <taxon>Thermomonosporaceae</taxon>
        <taxon>Actinomadura</taxon>
    </lineage>
</organism>
<evidence type="ECO:0000256" key="1">
    <source>
        <dbReference type="SAM" id="Phobius"/>
    </source>
</evidence>
<keyword evidence="1" id="KW-1133">Transmembrane helix</keyword>
<dbReference type="AlphaFoldDB" id="A0A372JPT2"/>
<gene>
    <name evidence="2" type="ORF">DZF91_09030</name>
</gene>
<feature type="transmembrane region" description="Helical" evidence="1">
    <location>
        <begin position="55"/>
        <end position="77"/>
    </location>
</feature>
<feature type="transmembrane region" description="Helical" evidence="1">
    <location>
        <begin position="89"/>
        <end position="121"/>
    </location>
</feature>
<keyword evidence="3" id="KW-1185">Reference proteome</keyword>
<keyword evidence="1" id="KW-0812">Transmembrane</keyword>
<reference evidence="2 3" key="1">
    <citation type="submission" date="2018-08" db="EMBL/GenBank/DDBJ databases">
        <title>Actinomadura jelena sp. nov., a novel Actinomycete isolated from soil in Chad.</title>
        <authorList>
            <person name="Shi L."/>
        </authorList>
    </citation>
    <scope>NUCLEOTIDE SEQUENCE [LARGE SCALE GENOMIC DNA]</scope>
    <source>
        <strain evidence="2 3">NEAU-G17</strain>
    </source>
</reference>
<accession>A0A372JPT2</accession>
<dbReference type="Proteomes" id="UP000261811">
    <property type="component" value="Unassembled WGS sequence"/>
</dbReference>
<dbReference type="EMBL" id="QURH01000175">
    <property type="protein sequence ID" value="RFU41969.1"/>
    <property type="molecule type" value="Genomic_DNA"/>
</dbReference>
<keyword evidence="1" id="KW-0472">Membrane</keyword>
<comment type="caution">
    <text evidence="2">The sequence shown here is derived from an EMBL/GenBank/DDBJ whole genome shotgun (WGS) entry which is preliminary data.</text>
</comment>